<dbReference type="OrthoDB" id="10408261at2759"/>
<keyword evidence="3" id="KW-1185">Reference proteome</keyword>
<dbReference type="EMBL" id="CACVBS010000067">
    <property type="protein sequence ID" value="CAA7268221.1"/>
    <property type="molecule type" value="Genomic_DNA"/>
</dbReference>
<reference evidence="2 3" key="1">
    <citation type="submission" date="2020-01" db="EMBL/GenBank/DDBJ databases">
        <authorList>
            <person name="Gupta K D."/>
        </authorList>
    </citation>
    <scope>NUCLEOTIDE SEQUENCE [LARGE SCALE GENOMIC DNA]</scope>
</reference>
<evidence type="ECO:0000313" key="3">
    <source>
        <dbReference type="Proteomes" id="UP000467700"/>
    </source>
</evidence>
<gene>
    <name evidence="2" type="ORF">AAE3_LOCUS10525</name>
</gene>
<accession>A0A8S0XY34</accession>
<name>A0A8S0XY34_CYCAE</name>
<evidence type="ECO:0000313" key="2">
    <source>
        <dbReference type="EMBL" id="CAA7268221.1"/>
    </source>
</evidence>
<dbReference type="AlphaFoldDB" id="A0A8S0XY34"/>
<evidence type="ECO:0000256" key="1">
    <source>
        <dbReference type="SAM" id="SignalP"/>
    </source>
</evidence>
<organism evidence="2 3">
    <name type="scientific">Cyclocybe aegerita</name>
    <name type="common">Black poplar mushroom</name>
    <name type="synonym">Agrocybe aegerita</name>
    <dbReference type="NCBI Taxonomy" id="1973307"/>
    <lineage>
        <taxon>Eukaryota</taxon>
        <taxon>Fungi</taxon>
        <taxon>Dikarya</taxon>
        <taxon>Basidiomycota</taxon>
        <taxon>Agaricomycotina</taxon>
        <taxon>Agaricomycetes</taxon>
        <taxon>Agaricomycetidae</taxon>
        <taxon>Agaricales</taxon>
        <taxon>Agaricineae</taxon>
        <taxon>Bolbitiaceae</taxon>
        <taxon>Cyclocybe</taxon>
    </lineage>
</organism>
<feature type="signal peptide" evidence="1">
    <location>
        <begin position="1"/>
        <end position="20"/>
    </location>
</feature>
<dbReference type="Proteomes" id="UP000467700">
    <property type="component" value="Unassembled WGS sequence"/>
</dbReference>
<proteinExistence type="predicted"/>
<sequence length="132" mass="14992">MRCSFTTLVFSFFVIVPSLAVPISTPERLEERQVSDGTEIRDFNGRQFALRGVEYLDLLDRDLQRLEELDERDPGFFNSIGNTFRKIASPTGLQNVAKVAGQVSNLARKASRVHGRDIEDILERDDEFDELG</sequence>
<feature type="chain" id="PRO_5035910653" evidence="1">
    <location>
        <begin position="21"/>
        <end position="132"/>
    </location>
</feature>
<keyword evidence="1" id="KW-0732">Signal</keyword>
<comment type="caution">
    <text evidence="2">The sequence shown here is derived from an EMBL/GenBank/DDBJ whole genome shotgun (WGS) entry which is preliminary data.</text>
</comment>
<protein>
    <submittedName>
        <fullName evidence="2">Uncharacterized protein</fullName>
    </submittedName>
</protein>